<dbReference type="AlphaFoldDB" id="A0A1D1VI49"/>
<keyword evidence="2" id="KW-1185">Reference proteome</keyword>
<protein>
    <submittedName>
        <fullName evidence="1">Uncharacterized protein</fullName>
    </submittedName>
</protein>
<dbReference type="EMBL" id="BDGG01000004">
    <property type="protein sequence ID" value="GAU98583.1"/>
    <property type="molecule type" value="Genomic_DNA"/>
</dbReference>
<gene>
    <name evidence="1" type="primary">RvY_09711-1</name>
    <name evidence="1" type="synonym">RvY_09711.1</name>
    <name evidence="1" type="ORF">RvY_09711</name>
</gene>
<evidence type="ECO:0000313" key="2">
    <source>
        <dbReference type="Proteomes" id="UP000186922"/>
    </source>
</evidence>
<sequence>MVSVQYERLPCQKIPQNIQVLPQKDVRFVPRVLVDVLPVEPLFAVWTGIFLANYAPSFQTKLVKPGKQNNLQKPSLSRLFHPRVYLLVSTADAECVLNNSSFSFGDEQGVATECTCSIVEYLARHSFRGMILHETVY</sequence>
<evidence type="ECO:0000313" key="1">
    <source>
        <dbReference type="EMBL" id="GAU98583.1"/>
    </source>
</evidence>
<dbReference type="Proteomes" id="UP000186922">
    <property type="component" value="Unassembled WGS sequence"/>
</dbReference>
<proteinExistence type="predicted"/>
<organism evidence="1 2">
    <name type="scientific">Ramazzottius varieornatus</name>
    <name type="common">Water bear</name>
    <name type="synonym">Tardigrade</name>
    <dbReference type="NCBI Taxonomy" id="947166"/>
    <lineage>
        <taxon>Eukaryota</taxon>
        <taxon>Metazoa</taxon>
        <taxon>Ecdysozoa</taxon>
        <taxon>Tardigrada</taxon>
        <taxon>Eutardigrada</taxon>
        <taxon>Parachela</taxon>
        <taxon>Hypsibioidea</taxon>
        <taxon>Ramazzottiidae</taxon>
        <taxon>Ramazzottius</taxon>
    </lineage>
</organism>
<accession>A0A1D1VI49</accession>
<reference evidence="1 2" key="1">
    <citation type="journal article" date="2016" name="Nat. Commun.">
        <title>Extremotolerant tardigrade genome and improved radiotolerance of human cultured cells by tardigrade-unique protein.</title>
        <authorList>
            <person name="Hashimoto T."/>
            <person name="Horikawa D.D."/>
            <person name="Saito Y."/>
            <person name="Kuwahara H."/>
            <person name="Kozuka-Hata H."/>
            <person name="Shin-I T."/>
            <person name="Minakuchi Y."/>
            <person name="Ohishi K."/>
            <person name="Motoyama A."/>
            <person name="Aizu T."/>
            <person name="Enomoto A."/>
            <person name="Kondo K."/>
            <person name="Tanaka S."/>
            <person name="Hara Y."/>
            <person name="Koshikawa S."/>
            <person name="Sagara H."/>
            <person name="Miura T."/>
            <person name="Yokobori S."/>
            <person name="Miyagawa K."/>
            <person name="Suzuki Y."/>
            <person name="Kubo T."/>
            <person name="Oyama M."/>
            <person name="Kohara Y."/>
            <person name="Fujiyama A."/>
            <person name="Arakawa K."/>
            <person name="Katayama T."/>
            <person name="Toyoda A."/>
            <person name="Kunieda T."/>
        </authorList>
    </citation>
    <scope>NUCLEOTIDE SEQUENCE [LARGE SCALE GENOMIC DNA]</scope>
    <source>
        <strain evidence="1 2">YOKOZUNA-1</strain>
    </source>
</reference>
<comment type="caution">
    <text evidence="1">The sequence shown here is derived from an EMBL/GenBank/DDBJ whole genome shotgun (WGS) entry which is preliminary data.</text>
</comment>
<name>A0A1D1VI49_RAMVA</name>